<gene>
    <name evidence="2" type="ORF">ACFP7A_03505</name>
</gene>
<protein>
    <submittedName>
        <fullName evidence="2">Uncharacterized protein</fullName>
    </submittedName>
</protein>
<feature type="region of interest" description="Disordered" evidence="1">
    <location>
        <begin position="66"/>
        <end position="101"/>
    </location>
</feature>
<dbReference type="RefSeq" id="WP_253051829.1">
    <property type="nucleotide sequence ID" value="NZ_JAMXWN010000001.1"/>
</dbReference>
<accession>A0ABW1WEX4</accession>
<organism evidence="2 3">
    <name type="scientific">Sporolactobacillus kofuensis</name>
    <dbReference type="NCBI Taxonomy" id="269672"/>
    <lineage>
        <taxon>Bacteria</taxon>
        <taxon>Bacillati</taxon>
        <taxon>Bacillota</taxon>
        <taxon>Bacilli</taxon>
        <taxon>Bacillales</taxon>
        <taxon>Sporolactobacillaceae</taxon>
        <taxon>Sporolactobacillus</taxon>
    </lineage>
</organism>
<dbReference type="Proteomes" id="UP001596267">
    <property type="component" value="Unassembled WGS sequence"/>
</dbReference>
<proteinExistence type="predicted"/>
<sequence>MSDERRDQRKRALEILNSSNSWPIWPKKKKKITEDLDQKIDLKNVPSTGDEEAESIFYQSFKERTIRETERHPIQPFNQSERQSAQIDPFKEDNANGPDNQ</sequence>
<evidence type="ECO:0000313" key="2">
    <source>
        <dbReference type="EMBL" id="MFC6385660.1"/>
    </source>
</evidence>
<feature type="compositionally biased region" description="Polar residues" evidence="1">
    <location>
        <begin position="76"/>
        <end position="86"/>
    </location>
</feature>
<evidence type="ECO:0000313" key="3">
    <source>
        <dbReference type="Proteomes" id="UP001596267"/>
    </source>
</evidence>
<reference evidence="3" key="1">
    <citation type="journal article" date="2019" name="Int. J. Syst. Evol. Microbiol.">
        <title>The Global Catalogue of Microorganisms (GCM) 10K type strain sequencing project: providing services to taxonomists for standard genome sequencing and annotation.</title>
        <authorList>
            <consortium name="The Broad Institute Genomics Platform"/>
            <consortium name="The Broad Institute Genome Sequencing Center for Infectious Disease"/>
            <person name="Wu L."/>
            <person name="Ma J."/>
        </authorList>
    </citation>
    <scope>NUCLEOTIDE SEQUENCE [LARGE SCALE GENOMIC DNA]</scope>
    <source>
        <strain evidence="3">CCUG 42001</strain>
    </source>
</reference>
<keyword evidence="3" id="KW-1185">Reference proteome</keyword>
<evidence type="ECO:0000256" key="1">
    <source>
        <dbReference type="SAM" id="MobiDB-lite"/>
    </source>
</evidence>
<dbReference type="EMBL" id="JBHSTQ010000002">
    <property type="protein sequence ID" value="MFC6385660.1"/>
    <property type="molecule type" value="Genomic_DNA"/>
</dbReference>
<comment type="caution">
    <text evidence="2">The sequence shown here is derived from an EMBL/GenBank/DDBJ whole genome shotgun (WGS) entry which is preliminary data.</text>
</comment>
<name>A0ABW1WEX4_9BACL</name>